<dbReference type="InterPro" id="IPR006362">
    <property type="entry name" value="Cbl_synth_CobM/CibF"/>
</dbReference>
<dbReference type="PANTHER" id="PTHR45790:SF4">
    <property type="entry name" value="COBALT-PRECORRIN-4 C(11)-METHYLTRANSFERASE"/>
    <property type="match status" value="1"/>
</dbReference>
<dbReference type="GO" id="GO:0009236">
    <property type="term" value="P:cobalamin biosynthetic process"/>
    <property type="evidence" value="ECO:0007669"/>
    <property type="project" value="UniProtKB-UniPathway"/>
</dbReference>
<dbReference type="InterPro" id="IPR000878">
    <property type="entry name" value="4pyrrol_Mease"/>
</dbReference>
<proteinExistence type="inferred from homology"/>
<dbReference type="GO" id="GO:0046026">
    <property type="term" value="F:precorrin-4 C11-methyltransferase activity"/>
    <property type="evidence" value="ECO:0007669"/>
    <property type="project" value="InterPro"/>
</dbReference>
<dbReference type="STRING" id="1528.SAMN04488579_11032"/>
<comment type="pathway">
    <text evidence="1">Cofactor biosynthesis; adenosylcobalamin biosynthesis.</text>
</comment>
<accession>A0A1H3FFC7</accession>
<keyword evidence="9" id="KW-1185">Reference proteome</keyword>
<dbReference type="PANTHER" id="PTHR45790">
    <property type="entry name" value="SIROHEME SYNTHASE-RELATED"/>
    <property type="match status" value="1"/>
</dbReference>
<evidence type="ECO:0000256" key="2">
    <source>
        <dbReference type="ARBA" id="ARBA00005879"/>
    </source>
</evidence>
<keyword evidence="3" id="KW-0169">Cobalamin biosynthesis</keyword>
<dbReference type="EMBL" id="FNOU01000010">
    <property type="protein sequence ID" value="SDX89467.1"/>
    <property type="molecule type" value="Genomic_DNA"/>
</dbReference>
<evidence type="ECO:0000313" key="8">
    <source>
        <dbReference type="EMBL" id="SDX89467.1"/>
    </source>
</evidence>
<gene>
    <name evidence="8" type="ORF">SAMN04488579_11032</name>
</gene>
<dbReference type="OrthoDB" id="9815856at2"/>
<evidence type="ECO:0000313" key="9">
    <source>
        <dbReference type="Proteomes" id="UP000199652"/>
    </source>
</evidence>
<comment type="similarity">
    <text evidence="2">Belongs to the precorrin methyltransferase family.</text>
</comment>
<dbReference type="Gene3D" id="3.40.1010.10">
    <property type="entry name" value="Cobalt-precorrin-4 Transmethylase, Domain 1"/>
    <property type="match status" value="1"/>
</dbReference>
<organism evidence="8 9">
    <name type="scientific">Eubacterium barkeri</name>
    <name type="common">Clostridium barkeri</name>
    <dbReference type="NCBI Taxonomy" id="1528"/>
    <lineage>
        <taxon>Bacteria</taxon>
        <taxon>Bacillati</taxon>
        <taxon>Bacillota</taxon>
        <taxon>Clostridia</taxon>
        <taxon>Eubacteriales</taxon>
        <taxon>Eubacteriaceae</taxon>
        <taxon>Eubacterium</taxon>
    </lineage>
</organism>
<evidence type="ECO:0000256" key="4">
    <source>
        <dbReference type="ARBA" id="ARBA00022603"/>
    </source>
</evidence>
<dbReference type="PROSITE" id="PS00839">
    <property type="entry name" value="SUMT_1"/>
    <property type="match status" value="1"/>
</dbReference>
<reference evidence="9" key="1">
    <citation type="submission" date="2016-10" db="EMBL/GenBank/DDBJ databases">
        <authorList>
            <person name="Varghese N."/>
            <person name="Submissions S."/>
        </authorList>
    </citation>
    <scope>NUCLEOTIDE SEQUENCE [LARGE SCALE GENOMIC DNA]</scope>
    <source>
        <strain evidence="9">VPI 5359</strain>
    </source>
</reference>
<dbReference type="InterPro" id="IPR014777">
    <property type="entry name" value="4pyrrole_Mease_sub1"/>
</dbReference>
<name>A0A1H3FFC7_EUBBA</name>
<dbReference type="InterPro" id="IPR050161">
    <property type="entry name" value="Siro_Cobalamin_biosynth"/>
</dbReference>
<dbReference type="RefSeq" id="WP_090245063.1">
    <property type="nucleotide sequence ID" value="NZ_FNOU01000010.1"/>
</dbReference>
<dbReference type="Proteomes" id="UP000199652">
    <property type="component" value="Unassembled WGS sequence"/>
</dbReference>
<evidence type="ECO:0000256" key="5">
    <source>
        <dbReference type="ARBA" id="ARBA00022679"/>
    </source>
</evidence>
<dbReference type="InterPro" id="IPR014776">
    <property type="entry name" value="4pyrrole_Mease_sub2"/>
</dbReference>
<dbReference type="UniPathway" id="UPA00148"/>
<evidence type="ECO:0000256" key="1">
    <source>
        <dbReference type="ARBA" id="ARBA00004953"/>
    </source>
</evidence>
<evidence type="ECO:0000259" key="7">
    <source>
        <dbReference type="Pfam" id="PF00590"/>
    </source>
</evidence>
<evidence type="ECO:0000256" key="3">
    <source>
        <dbReference type="ARBA" id="ARBA00022573"/>
    </source>
</evidence>
<protein>
    <submittedName>
        <fullName evidence="8">Cobalt-precorrin 4 C11-methyltransferase</fullName>
    </submittedName>
</protein>
<dbReference type="InterPro" id="IPR035996">
    <property type="entry name" value="4pyrrol_Methylase_sf"/>
</dbReference>
<keyword evidence="4 8" id="KW-0489">Methyltransferase</keyword>
<sequence>MSTNTVYLIGAGPGDPELITLKGKRLVDEADVIIYAGSLVNPGVLEGHKADAQIHNSASMTLDEVITVIKDGVAQGKRVVRVHTGDPSIYGAIREQMDRLEGEGITYEVVPGVSSFTASASVLKKEFTLPDVSQTVICTRLEGRTPVPEKEQLESLAAHQASMAIFLSVQMIDEVAARLMKHYRPDTPIAVVQRATWPDQKVVLGTLSTIADKVSEAGITKTAQILVGDFLGDQYSLSKLYDPSFSHEYRTATK</sequence>
<evidence type="ECO:0000256" key="6">
    <source>
        <dbReference type="ARBA" id="ARBA00022691"/>
    </source>
</evidence>
<dbReference type="SUPFAM" id="SSF53790">
    <property type="entry name" value="Tetrapyrrole methylase"/>
    <property type="match status" value="1"/>
</dbReference>
<dbReference type="CDD" id="cd11641">
    <property type="entry name" value="Precorrin-4_C11-MT"/>
    <property type="match status" value="1"/>
</dbReference>
<feature type="domain" description="Tetrapyrrole methylase" evidence="7">
    <location>
        <begin position="5"/>
        <end position="210"/>
    </location>
</feature>
<keyword evidence="5 8" id="KW-0808">Transferase</keyword>
<dbReference type="InterPro" id="IPR003043">
    <property type="entry name" value="Uropor_MeTrfase_CS"/>
</dbReference>
<dbReference type="AlphaFoldDB" id="A0A1H3FFC7"/>
<dbReference type="Pfam" id="PF00590">
    <property type="entry name" value="TP_methylase"/>
    <property type="match status" value="1"/>
</dbReference>
<dbReference type="Gene3D" id="3.30.950.10">
    <property type="entry name" value="Methyltransferase, Cobalt-precorrin-4 Transmethylase, Domain 2"/>
    <property type="match status" value="1"/>
</dbReference>
<dbReference type="GO" id="GO:0032259">
    <property type="term" value="P:methylation"/>
    <property type="evidence" value="ECO:0007669"/>
    <property type="project" value="UniProtKB-KW"/>
</dbReference>
<keyword evidence="6" id="KW-0949">S-adenosyl-L-methionine</keyword>
<dbReference type="NCBIfam" id="TIGR01465">
    <property type="entry name" value="cobM_cbiF"/>
    <property type="match status" value="1"/>
</dbReference>